<organism evidence="1">
    <name type="scientific">marine sediment metagenome</name>
    <dbReference type="NCBI Taxonomy" id="412755"/>
    <lineage>
        <taxon>unclassified sequences</taxon>
        <taxon>metagenomes</taxon>
        <taxon>ecological metagenomes</taxon>
    </lineage>
</organism>
<gene>
    <name evidence="1" type="ORF">LCGC14_1331290</name>
</gene>
<dbReference type="AlphaFoldDB" id="A0A0F9L2J3"/>
<reference evidence="1" key="1">
    <citation type="journal article" date="2015" name="Nature">
        <title>Complex archaea that bridge the gap between prokaryotes and eukaryotes.</title>
        <authorList>
            <person name="Spang A."/>
            <person name="Saw J.H."/>
            <person name="Jorgensen S.L."/>
            <person name="Zaremba-Niedzwiedzka K."/>
            <person name="Martijn J."/>
            <person name="Lind A.E."/>
            <person name="van Eijk R."/>
            <person name="Schleper C."/>
            <person name="Guy L."/>
            <person name="Ettema T.J."/>
        </authorList>
    </citation>
    <scope>NUCLEOTIDE SEQUENCE</scope>
</reference>
<accession>A0A0F9L2J3</accession>
<sequence>MCEKDDGIVLELRRRRQEVIDNEEIILEEVRDICDKERKRIIDVRKAFMWEVNEILYKEEQIREILSKEYSSGIDSLVKDFCGKV</sequence>
<dbReference type="EMBL" id="LAZR01008043">
    <property type="protein sequence ID" value="KKM81291.1"/>
    <property type="molecule type" value="Genomic_DNA"/>
</dbReference>
<evidence type="ECO:0000313" key="1">
    <source>
        <dbReference type="EMBL" id="KKM81291.1"/>
    </source>
</evidence>
<proteinExistence type="predicted"/>
<comment type="caution">
    <text evidence="1">The sequence shown here is derived from an EMBL/GenBank/DDBJ whole genome shotgun (WGS) entry which is preliminary data.</text>
</comment>
<name>A0A0F9L2J3_9ZZZZ</name>
<protein>
    <submittedName>
        <fullName evidence="1">Uncharacterized protein</fullName>
    </submittedName>
</protein>